<dbReference type="EMBL" id="CAJZAG010000009">
    <property type="protein sequence ID" value="CAG9180994.1"/>
    <property type="molecule type" value="Genomic_DNA"/>
</dbReference>
<keyword evidence="2" id="KW-1185">Reference proteome</keyword>
<protein>
    <recommendedName>
        <fullName evidence="3">HEPN domain-containing protein</fullName>
    </recommendedName>
</protein>
<proteinExistence type="predicted"/>
<evidence type="ECO:0008006" key="3">
    <source>
        <dbReference type="Google" id="ProtNLM"/>
    </source>
</evidence>
<accession>A0ABN7Z4V3</accession>
<evidence type="ECO:0000313" key="2">
    <source>
        <dbReference type="Proteomes" id="UP000706525"/>
    </source>
</evidence>
<dbReference type="Gene3D" id="1.20.120.330">
    <property type="entry name" value="Nucleotidyltransferases domain 2"/>
    <property type="match status" value="1"/>
</dbReference>
<name>A0ABN7Z4V3_9BURK</name>
<reference evidence="1 2" key="1">
    <citation type="submission" date="2021-08" db="EMBL/GenBank/DDBJ databases">
        <authorList>
            <person name="Peeters C."/>
        </authorList>
    </citation>
    <scope>NUCLEOTIDE SEQUENCE [LARGE SCALE GENOMIC DNA]</scope>
    <source>
        <strain evidence="1 2">LMG 32289</strain>
    </source>
</reference>
<comment type="caution">
    <text evidence="1">The sequence shown here is derived from an EMBL/GenBank/DDBJ whole genome shotgun (WGS) entry which is preliminary data.</text>
</comment>
<organism evidence="1 2">
    <name type="scientific">Cupriavidus pampae</name>
    <dbReference type="NCBI Taxonomy" id="659251"/>
    <lineage>
        <taxon>Bacteria</taxon>
        <taxon>Pseudomonadati</taxon>
        <taxon>Pseudomonadota</taxon>
        <taxon>Betaproteobacteria</taxon>
        <taxon>Burkholderiales</taxon>
        <taxon>Burkholderiaceae</taxon>
        <taxon>Cupriavidus</taxon>
    </lineage>
</organism>
<dbReference type="Proteomes" id="UP000706525">
    <property type="component" value="Unassembled WGS sequence"/>
</dbReference>
<evidence type="ECO:0000313" key="1">
    <source>
        <dbReference type="EMBL" id="CAG9180994.1"/>
    </source>
</evidence>
<sequence>MPSNVDAIWAHAQRMPDVCEESCRAKISRAYYALFHEAKAFHDQLPSEGLVPTRPVGVHKRIIHQLCNPTVADERLQAKSRRAGTKLGLARELRDLADYRLEDHVVRSDANDCLGYVRRGLSELRMPVKSSAA</sequence>
<gene>
    <name evidence="1" type="ORF">LMG32289_04777</name>
</gene>